<gene>
    <name evidence="3" type="ordered locus">Thexy_2016</name>
</gene>
<organism evidence="3 4">
    <name type="scientific">Thermoanaerobacterium xylanolyticum (strain ATCC 49914 / DSM 7097 / LX-11)</name>
    <dbReference type="NCBI Taxonomy" id="858215"/>
    <lineage>
        <taxon>Bacteria</taxon>
        <taxon>Bacillati</taxon>
        <taxon>Bacillota</taxon>
        <taxon>Clostridia</taxon>
        <taxon>Thermoanaerobacterales</taxon>
        <taxon>Thermoanaerobacteraceae</taxon>
        <taxon>Thermoanaerobacterium</taxon>
    </lineage>
</organism>
<dbReference type="RefSeq" id="WP_013788762.1">
    <property type="nucleotide sequence ID" value="NC_015555.1"/>
</dbReference>
<proteinExistence type="predicted"/>
<sequence length="345" mass="39552">MDSKNMEIDIYDPLTGLYTRKYVEEKLSELDNFKNTSIAVVMLDINGIKMINDTFGYREGDKLLRSLANELKHGLGNNDIIARWGEDEFLVLMYDSNMENAAKKIETIVSTKIKLIKKDEQLSVAVGISSKRSSENSIIQAIKDAEEEMNRQKFVMNTSHRSTVVNAILATLHFKSWETEEHAKRLKDHCLIIGKEMNLSMKELNELALLAILHDIGKIGISESVLKKREPLTDSDWTEIKKHPEIGYEIISNIPELKTIAKYILYHHERWDGNGYPHGLKGEKIPLFCRILSVADAFDAMTNDRIYRKALKIDQAILEIKKNAGTQFDPYIAELFSKIYRDIKS</sequence>
<dbReference type="Proteomes" id="UP000007239">
    <property type="component" value="Chromosome"/>
</dbReference>
<dbReference type="STRING" id="858215.Thexy_2016"/>
<dbReference type="InterPro" id="IPR000160">
    <property type="entry name" value="GGDEF_dom"/>
</dbReference>
<feature type="domain" description="GGDEF" evidence="1">
    <location>
        <begin position="36"/>
        <end position="167"/>
    </location>
</feature>
<evidence type="ECO:0000259" key="1">
    <source>
        <dbReference type="PROSITE" id="PS50887"/>
    </source>
</evidence>
<keyword evidence="4" id="KW-1185">Reference proteome</keyword>
<dbReference type="PANTHER" id="PTHR43155:SF2">
    <property type="entry name" value="CYCLIC DI-GMP PHOSPHODIESTERASE PA4108"/>
    <property type="match status" value="1"/>
</dbReference>
<dbReference type="PROSITE" id="PS50887">
    <property type="entry name" value="GGDEF"/>
    <property type="match status" value="1"/>
</dbReference>
<dbReference type="KEGG" id="txy:Thexy_2016"/>
<dbReference type="HOGENOM" id="CLU_000445_92_9_9"/>
<keyword evidence="3" id="KW-0378">Hydrolase</keyword>
<feature type="domain" description="HD-GYP" evidence="2">
    <location>
        <begin position="157"/>
        <end position="345"/>
    </location>
</feature>
<dbReference type="Gene3D" id="3.30.70.270">
    <property type="match status" value="1"/>
</dbReference>
<dbReference type="SUPFAM" id="SSF109604">
    <property type="entry name" value="HD-domain/PDEase-like"/>
    <property type="match status" value="1"/>
</dbReference>
<dbReference type="CDD" id="cd01949">
    <property type="entry name" value="GGDEF"/>
    <property type="match status" value="1"/>
</dbReference>
<dbReference type="InterPro" id="IPR029787">
    <property type="entry name" value="Nucleotide_cyclase"/>
</dbReference>
<dbReference type="Pfam" id="PF13487">
    <property type="entry name" value="HD_5"/>
    <property type="match status" value="1"/>
</dbReference>
<dbReference type="SMART" id="SM00471">
    <property type="entry name" value="HDc"/>
    <property type="match status" value="1"/>
</dbReference>
<dbReference type="Pfam" id="PF00990">
    <property type="entry name" value="GGDEF"/>
    <property type="match status" value="1"/>
</dbReference>
<dbReference type="EMBL" id="CP002739">
    <property type="protein sequence ID" value="AEF18032.1"/>
    <property type="molecule type" value="Genomic_DNA"/>
</dbReference>
<name>F6BK11_THEXL</name>
<evidence type="ECO:0000313" key="4">
    <source>
        <dbReference type="Proteomes" id="UP000007239"/>
    </source>
</evidence>
<dbReference type="PROSITE" id="PS51832">
    <property type="entry name" value="HD_GYP"/>
    <property type="match status" value="1"/>
</dbReference>
<dbReference type="SUPFAM" id="SSF55073">
    <property type="entry name" value="Nucleotide cyclase"/>
    <property type="match status" value="1"/>
</dbReference>
<dbReference type="InterPro" id="IPR043128">
    <property type="entry name" value="Rev_trsase/Diguanyl_cyclase"/>
</dbReference>
<dbReference type="Gene3D" id="1.10.3210.10">
    <property type="entry name" value="Hypothetical protein af1432"/>
    <property type="match status" value="1"/>
</dbReference>
<dbReference type="SMART" id="SM00267">
    <property type="entry name" value="GGDEF"/>
    <property type="match status" value="1"/>
</dbReference>
<dbReference type="AlphaFoldDB" id="F6BK11"/>
<protein>
    <submittedName>
        <fullName evidence="3">Diguanylate cyclase and metal dependent phosphohydrolase</fullName>
    </submittedName>
</protein>
<dbReference type="InterPro" id="IPR037522">
    <property type="entry name" value="HD_GYP_dom"/>
</dbReference>
<dbReference type="NCBIfam" id="TIGR00254">
    <property type="entry name" value="GGDEF"/>
    <property type="match status" value="1"/>
</dbReference>
<dbReference type="eggNOG" id="COG3437">
    <property type="taxonomic scope" value="Bacteria"/>
</dbReference>
<evidence type="ECO:0000313" key="3">
    <source>
        <dbReference type="EMBL" id="AEF18032.1"/>
    </source>
</evidence>
<dbReference type="CDD" id="cd00077">
    <property type="entry name" value="HDc"/>
    <property type="match status" value="1"/>
</dbReference>
<accession>F6BK11</accession>
<dbReference type="InterPro" id="IPR003607">
    <property type="entry name" value="HD/PDEase_dom"/>
</dbReference>
<dbReference type="GO" id="GO:0016787">
    <property type="term" value="F:hydrolase activity"/>
    <property type="evidence" value="ECO:0007669"/>
    <property type="project" value="UniProtKB-KW"/>
</dbReference>
<dbReference type="PANTHER" id="PTHR43155">
    <property type="entry name" value="CYCLIC DI-GMP PHOSPHODIESTERASE PA4108-RELATED"/>
    <property type="match status" value="1"/>
</dbReference>
<reference evidence="3" key="1">
    <citation type="submission" date="2011-05" db="EMBL/GenBank/DDBJ databases">
        <title>Complete sequence of Thermoanaerobacterium xylanolyticum LX-11.</title>
        <authorList>
            <consortium name="US DOE Joint Genome Institute"/>
            <person name="Lucas S."/>
            <person name="Han J."/>
            <person name="Lapidus A."/>
            <person name="Cheng J.-F."/>
            <person name="Goodwin L."/>
            <person name="Pitluck S."/>
            <person name="Peters L."/>
            <person name="Mikhailova N."/>
            <person name="Lu M."/>
            <person name="Han C."/>
            <person name="Tapia R."/>
            <person name="Land M."/>
            <person name="Hauser L."/>
            <person name="Kyrpides N."/>
            <person name="Ivanova N."/>
            <person name="Pagani I."/>
            <person name="Hemme C."/>
            <person name="Woyke T."/>
        </authorList>
    </citation>
    <scope>NUCLEOTIDE SEQUENCE</scope>
    <source>
        <strain evidence="3">LX-11</strain>
    </source>
</reference>
<evidence type="ECO:0000259" key="2">
    <source>
        <dbReference type="PROSITE" id="PS51832"/>
    </source>
</evidence>